<accession>A0A133UE65</accession>
<dbReference type="PANTHER" id="PTHR46268">
    <property type="entry name" value="STRESS RESPONSE PROTEIN NHAX"/>
    <property type="match status" value="1"/>
</dbReference>
<proteinExistence type="inferred from homology"/>
<dbReference type="Proteomes" id="UP000070373">
    <property type="component" value="Unassembled WGS sequence"/>
</dbReference>
<comment type="similarity">
    <text evidence="1">Belongs to the universal stress protein A family.</text>
</comment>
<dbReference type="EMBL" id="LHXN01000055">
    <property type="protein sequence ID" value="KXA92396.1"/>
    <property type="molecule type" value="Genomic_DNA"/>
</dbReference>
<evidence type="ECO:0000256" key="1">
    <source>
        <dbReference type="ARBA" id="ARBA00008791"/>
    </source>
</evidence>
<dbReference type="PANTHER" id="PTHR46268:SF15">
    <property type="entry name" value="UNIVERSAL STRESS PROTEIN HP_0031"/>
    <property type="match status" value="1"/>
</dbReference>
<evidence type="ECO:0000313" key="4">
    <source>
        <dbReference type="Proteomes" id="UP000070373"/>
    </source>
</evidence>
<sequence length="145" mass="16673">MLIPLFGIHPPEKAYRKALKCLKKDGKLYLLHVLDDASTRSVRYMTELGEVSEVVKSFQRAQRDLRKGETEEFVEEAEEETEKGVSMETKFVKGAPVEEVLKAIEEYSIDRVVLEQLRQKKDRILLGDELDILRKKAPCQVITVP</sequence>
<reference evidence="3 4" key="1">
    <citation type="journal article" date="2016" name="Sci. Rep.">
        <title>Metabolic traits of an uncultured archaeal lineage -MSBL1- from brine pools of the Red Sea.</title>
        <authorList>
            <person name="Mwirichia R."/>
            <person name="Alam I."/>
            <person name="Rashid M."/>
            <person name="Vinu M."/>
            <person name="Ba-Alawi W."/>
            <person name="Anthony Kamau A."/>
            <person name="Kamanda Ngugi D."/>
            <person name="Goker M."/>
            <person name="Klenk H.P."/>
            <person name="Bajic V."/>
            <person name="Stingl U."/>
        </authorList>
    </citation>
    <scope>NUCLEOTIDE SEQUENCE [LARGE SCALE GENOMIC DNA]</scope>
    <source>
        <strain evidence="3">SCGC-AAA259E17</strain>
    </source>
</reference>
<dbReference type="SUPFAM" id="SSF52402">
    <property type="entry name" value="Adenine nucleotide alpha hydrolases-like"/>
    <property type="match status" value="1"/>
</dbReference>
<name>A0A133UE65_9EURY</name>
<dbReference type="InterPro" id="IPR006016">
    <property type="entry name" value="UspA"/>
</dbReference>
<dbReference type="Gene3D" id="3.40.50.620">
    <property type="entry name" value="HUPs"/>
    <property type="match status" value="1"/>
</dbReference>
<evidence type="ECO:0000313" key="3">
    <source>
        <dbReference type="EMBL" id="KXA92396.1"/>
    </source>
</evidence>
<protein>
    <recommendedName>
        <fullName evidence="2">UspA domain-containing protein</fullName>
    </recommendedName>
</protein>
<feature type="domain" description="UspA" evidence="2">
    <location>
        <begin position="10"/>
        <end position="145"/>
    </location>
</feature>
<comment type="caution">
    <text evidence="3">The sequence shown here is derived from an EMBL/GenBank/DDBJ whole genome shotgun (WGS) entry which is preliminary data.</text>
</comment>
<gene>
    <name evidence="3" type="ORF">AKJ64_03280</name>
</gene>
<dbReference type="Pfam" id="PF00582">
    <property type="entry name" value="Usp"/>
    <property type="match status" value="1"/>
</dbReference>
<dbReference type="InterPro" id="IPR014729">
    <property type="entry name" value="Rossmann-like_a/b/a_fold"/>
</dbReference>
<evidence type="ECO:0000259" key="2">
    <source>
        <dbReference type="Pfam" id="PF00582"/>
    </source>
</evidence>
<dbReference type="CDD" id="cd00293">
    <property type="entry name" value="USP-like"/>
    <property type="match status" value="1"/>
</dbReference>
<dbReference type="AlphaFoldDB" id="A0A133UE65"/>
<keyword evidence="4" id="KW-1185">Reference proteome</keyword>
<organism evidence="3 4">
    <name type="scientific">candidate division MSBL1 archaeon SCGC-AAA259E17</name>
    <dbReference type="NCBI Taxonomy" id="1698263"/>
    <lineage>
        <taxon>Archaea</taxon>
        <taxon>Methanobacteriati</taxon>
        <taxon>Methanobacteriota</taxon>
        <taxon>candidate division MSBL1</taxon>
    </lineage>
</organism>